<keyword evidence="3 5" id="KW-1133">Transmembrane helix</keyword>
<organism evidence="6 7">
    <name type="scientific">Magnetospirillum sulfuroxidans</name>
    <dbReference type="NCBI Taxonomy" id="611300"/>
    <lineage>
        <taxon>Bacteria</taxon>
        <taxon>Pseudomonadati</taxon>
        <taxon>Pseudomonadota</taxon>
        <taxon>Alphaproteobacteria</taxon>
        <taxon>Rhodospirillales</taxon>
        <taxon>Rhodospirillaceae</taxon>
        <taxon>Magnetospirillum</taxon>
    </lineage>
</organism>
<keyword evidence="6" id="KW-0762">Sugar transport</keyword>
<dbReference type="Proteomes" id="UP000680714">
    <property type="component" value="Unassembled WGS sequence"/>
</dbReference>
<feature type="transmembrane region" description="Helical" evidence="5">
    <location>
        <begin position="59"/>
        <end position="79"/>
    </location>
</feature>
<keyword evidence="7" id="KW-1185">Reference proteome</keyword>
<evidence type="ECO:0000256" key="3">
    <source>
        <dbReference type="ARBA" id="ARBA00022989"/>
    </source>
</evidence>
<gene>
    <name evidence="6" type="ORF">KEC16_08105</name>
</gene>
<feature type="transmembrane region" description="Helical" evidence="5">
    <location>
        <begin position="6"/>
        <end position="24"/>
    </location>
</feature>
<keyword evidence="4 5" id="KW-0472">Membrane</keyword>
<evidence type="ECO:0000256" key="2">
    <source>
        <dbReference type="ARBA" id="ARBA00022692"/>
    </source>
</evidence>
<dbReference type="Gene3D" id="1.20.1280.290">
    <property type="match status" value="1"/>
</dbReference>
<name>A0ABS5IB66_9PROT</name>
<evidence type="ECO:0000256" key="5">
    <source>
        <dbReference type="SAM" id="Phobius"/>
    </source>
</evidence>
<dbReference type="Pfam" id="PF04193">
    <property type="entry name" value="PQ-loop"/>
    <property type="match status" value="1"/>
</dbReference>
<evidence type="ECO:0000256" key="1">
    <source>
        <dbReference type="ARBA" id="ARBA00004141"/>
    </source>
</evidence>
<comment type="caution">
    <text evidence="6">The sequence shown here is derived from an EMBL/GenBank/DDBJ whole genome shotgun (WGS) entry which is preliminary data.</text>
</comment>
<dbReference type="InterPro" id="IPR047662">
    <property type="entry name" value="SemiSWEET"/>
</dbReference>
<keyword evidence="6" id="KW-0813">Transport</keyword>
<dbReference type="InterPro" id="IPR006603">
    <property type="entry name" value="PQ-loop_rpt"/>
</dbReference>
<comment type="subcellular location">
    <subcellularLocation>
        <location evidence="1">Membrane</location>
        <topology evidence="1">Multi-pass membrane protein</topology>
    </subcellularLocation>
</comment>
<accession>A0ABS5IB66</accession>
<proteinExistence type="predicted"/>
<dbReference type="EMBL" id="JAGTUF010000005">
    <property type="protein sequence ID" value="MBR9971675.1"/>
    <property type="molecule type" value="Genomic_DNA"/>
</dbReference>
<keyword evidence="2 5" id="KW-0812">Transmembrane</keyword>
<reference evidence="6 7" key="1">
    <citation type="submission" date="2021-04" db="EMBL/GenBank/DDBJ databases">
        <title>Magnetospirillum sulfuroxidans sp. nov., a facultative chemolithoautotrophic sulfur-oxidizing alphaproteobacterium isolated from freshwater sediment and proposals for Paramagetospirillum gen. nov., and Magnetospirillaceae fam. nov.</title>
        <authorList>
            <person name="Koziaeva V."/>
            <person name="Geelhoed J.S."/>
            <person name="Sorokin D.Y."/>
            <person name="Grouzdev D.S."/>
        </authorList>
    </citation>
    <scope>NUCLEOTIDE SEQUENCE [LARGE SCALE GENOMIC DNA]</scope>
    <source>
        <strain evidence="6 7">J10</strain>
    </source>
</reference>
<evidence type="ECO:0000256" key="4">
    <source>
        <dbReference type="ARBA" id="ARBA00023136"/>
    </source>
</evidence>
<sequence length="100" mass="10755">MSALDVIGSIAGTLTTLAFVPQVVKTLRTRQTRDISTAMWLMFCAGVALWLVYGLLLAAWPIIVANALTLVLAGVVLGVKLANRRRDKAQVCGTRTSLNQ</sequence>
<protein>
    <submittedName>
        <fullName evidence="6">SemiSWEET family sugar transporter</fullName>
    </submittedName>
</protein>
<evidence type="ECO:0000313" key="7">
    <source>
        <dbReference type="Proteomes" id="UP000680714"/>
    </source>
</evidence>
<feature type="transmembrane region" description="Helical" evidence="5">
    <location>
        <begin position="36"/>
        <end position="53"/>
    </location>
</feature>
<evidence type="ECO:0000313" key="6">
    <source>
        <dbReference type="EMBL" id="MBR9971675.1"/>
    </source>
</evidence>
<dbReference type="RefSeq" id="WP_211547671.1">
    <property type="nucleotide sequence ID" value="NZ_JAGTUF010000005.1"/>
</dbReference>
<dbReference type="NCBIfam" id="NF037968">
    <property type="entry name" value="SemiSWEET_2"/>
    <property type="match status" value="1"/>
</dbReference>